<feature type="region of interest" description="Disordered" evidence="1">
    <location>
        <begin position="97"/>
        <end position="134"/>
    </location>
</feature>
<keyword evidence="3" id="KW-0548">Nucleotidyltransferase</keyword>
<accession>A0A6L2K040</accession>
<feature type="domain" description="Reverse transcriptase" evidence="2">
    <location>
        <begin position="410"/>
        <end position="497"/>
    </location>
</feature>
<dbReference type="Gene3D" id="3.10.10.10">
    <property type="entry name" value="HIV Type 1 Reverse Transcriptase, subunit A, domain 1"/>
    <property type="match status" value="1"/>
</dbReference>
<feature type="compositionally biased region" description="Basic and acidic residues" evidence="1">
    <location>
        <begin position="101"/>
        <end position="111"/>
    </location>
</feature>
<dbReference type="InterPro" id="IPR043502">
    <property type="entry name" value="DNA/RNA_pol_sf"/>
</dbReference>
<dbReference type="SUPFAM" id="SSF56672">
    <property type="entry name" value="DNA/RNA polymerases"/>
    <property type="match status" value="1"/>
</dbReference>
<dbReference type="InterPro" id="IPR000477">
    <property type="entry name" value="RT_dom"/>
</dbReference>
<dbReference type="InterPro" id="IPR053134">
    <property type="entry name" value="RNA-dir_DNA_polymerase"/>
</dbReference>
<evidence type="ECO:0000313" key="3">
    <source>
        <dbReference type="EMBL" id="GEU42379.1"/>
    </source>
</evidence>
<dbReference type="Pfam" id="PF00078">
    <property type="entry name" value="RVT_1"/>
    <property type="match status" value="1"/>
</dbReference>
<name>A0A6L2K040_TANCI</name>
<keyword evidence="3" id="KW-0695">RNA-directed DNA polymerase</keyword>
<feature type="region of interest" description="Disordered" evidence="1">
    <location>
        <begin position="1"/>
        <end position="58"/>
    </location>
</feature>
<dbReference type="CDD" id="cd01647">
    <property type="entry name" value="RT_LTR"/>
    <property type="match status" value="1"/>
</dbReference>
<proteinExistence type="predicted"/>
<dbReference type="PANTHER" id="PTHR24559:SF444">
    <property type="entry name" value="REVERSE TRANSCRIPTASE DOMAIN-CONTAINING PROTEIN"/>
    <property type="match status" value="1"/>
</dbReference>
<protein>
    <submittedName>
        <fullName evidence="3">Reverse transcriptase domain-containing protein</fullName>
    </submittedName>
</protein>
<dbReference type="InterPro" id="IPR043128">
    <property type="entry name" value="Rev_trsase/Diguanyl_cyclase"/>
</dbReference>
<sequence>MTNGREDTSPPGFLTLTPLPGLNVGKLPPITTSTFTARSPENTPLANRASTSANPDPVISPAFVEPNYEVLGSLLRDRRRQVYNEGLHTKLDYYSEEYDEERERDGAKTGTEEYDEERERDEAKTGMGAGLKGNLMAGGLRNREQEMVNPYSQPNASMTYGQPPGYLFLTPIDSTSCMTPFVRWIKDYPILDGLKMPSHVGSYDGKRDPDNYLHLFEDDTLQILGLHEEQRISSFVHGLKTRSLVEFLSTDLPTTYKGLMEKTYIWIEAKEFATNRTSIDHKEGFNSCADTKDNIIVNAKYPKQKVIIRKQLPTSFKRKLQDLLRSNTNAFAWNYADMTGNLRTIMVGGNPFNTEHKLNEYKHITPVKQKKRGLAPEQNKAACKEVDELMKAGILREVKDQTWVANPVMVKKSDRDWRMCVDFTDINKACLKDCYPLLEIDWNVESLLGFQLKCFLDAYKGYHQIQTSKGDEDKTTFFTRKGVFCYWKMPFGLKNARATY</sequence>
<dbReference type="AlphaFoldDB" id="A0A6L2K040"/>
<dbReference type="PANTHER" id="PTHR24559">
    <property type="entry name" value="TRANSPOSON TY3-I GAG-POL POLYPROTEIN"/>
    <property type="match status" value="1"/>
</dbReference>
<feature type="compositionally biased region" description="Low complexity" evidence="1">
    <location>
        <begin position="10"/>
        <end position="22"/>
    </location>
</feature>
<evidence type="ECO:0000256" key="1">
    <source>
        <dbReference type="SAM" id="MobiDB-lite"/>
    </source>
</evidence>
<comment type="caution">
    <text evidence="3">The sequence shown here is derived from an EMBL/GenBank/DDBJ whole genome shotgun (WGS) entry which is preliminary data.</text>
</comment>
<dbReference type="GO" id="GO:0003964">
    <property type="term" value="F:RNA-directed DNA polymerase activity"/>
    <property type="evidence" value="ECO:0007669"/>
    <property type="project" value="UniProtKB-KW"/>
</dbReference>
<reference evidence="3" key="1">
    <citation type="journal article" date="2019" name="Sci. Rep.">
        <title>Draft genome of Tanacetum cinerariifolium, the natural source of mosquito coil.</title>
        <authorList>
            <person name="Yamashiro T."/>
            <person name="Shiraishi A."/>
            <person name="Satake H."/>
            <person name="Nakayama K."/>
        </authorList>
    </citation>
    <scope>NUCLEOTIDE SEQUENCE</scope>
</reference>
<dbReference type="EMBL" id="BKCJ010001561">
    <property type="protein sequence ID" value="GEU42379.1"/>
    <property type="molecule type" value="Genomic_DNA"/>
</dbReference>
<organism evidence="3">
    <name type="scientific">Tanacetum cinerariifolium</name>
    <name type="common">Dalmatian daisy</name>
    <name type="synonym">Chrysanthemum cinerariifolium</name>
    <dbReference type="NCBI Taxonomy" id="118510"/>
    <lineage>
        <taxon>Eukaryota</taxon>
        <taxon>Viridiplantae</taxon>
        <taxon>Streptophyta</taxon>
        <taxon>Embryophyta</taxon>
        <taxon>Tracheophyta</taxon>
        <taxon>Spermatophyta</taxon>
        <taxon>Magnoliopsida</taxon>
        <taxon>eudicotyledons</taxon>
        <taxon>Gunneridae</taxon>
        <taxon>Pentapetalae</taxon>
        <taxon>asterids</taxon>
        <taxon>campanulids</taxon>
        <taxon>Asterales</taxon>
        <taxon>Asteraceae</taxon>
        <taxon>Asteroideae</taxon>
        <taxon>Anthemideae</taxon>
        <taxon>Anthemidinae</taxon>
        <taxon>Tanacetum</taxon>
    </lineage>
</organism>
<dbReference type="Gene3D" id="3.30.70.270">
    <property type="match status" value="1"/>
</dbReference>
<feature type="compositionally biased region" description="Polar residues" evidence="1">
    <location>
        <begin position="30"/>
        <end position="54"/>
    </location>
</feature>
<keyword evidence="3" id="KW-0808">Transferase</keyword>
<evidence type="ECO:0000259" key="2">
    <source>
        <dbReference type="Pfam" id="PF00078"/>
    </source>
</evidence>
<gene>
    <name evidence="3" type="ORF">Tci_014357</name>
</gene>